<evidence type="ECO:0000256" key="1">
    <source>
        <dbReference type="ARBA" id="ARBA00000707"/>
    </source>
</evidence>
<dbReference type="GO" id="GO:0004843">
    <property type="term" value="F:cysteine-type deubiquitinase activity"/>
    <property type="evidence" value="ECO:0007669"/>
    <property type="project" value="UniProtKB-EC"/>
</dbReference>
<feature type="compositionally biased region" description="Polar residues" evidence="8">
    <location>
        <begin position="1"/>
        <end position="11"/>
    </location>
</feature>
<evidence type="ECO:0000256" key="5">
    <source>
        <dbReference type="ARBA" id="ARBA00022786"/>
    </source>
</evidence>
<proteinExistence type="inferred from homology"/>
<dbReference type="PANTHER" id="PTHR12419:SF4">
    <property type="entry name" value="OTU DOMAIN-CONTAINING PROTEIN 5"/>
    <property type="match status" value="1"/>
</dbReference>
<sequence>MTILPNNTIANRHSEEAKTTQTKSDNNDGSPTRTYRHRKRHREHKHEPKRDKISPKKEFDNNQINPQEEPSNTGYNSEDEYDLSCKDKLEEWQKKDESFSQALSNLGWQIKPINEDGACLFRSIADQIYNNQELHFKVRQECMDYIVRNRARFEPYITEDFGKYVARKRQWFVHGNHLEIQAMSEYYNRTIEVYCYKIQPINIFNFSPHSHKPIRLSYHRMCHYNSIIDQLLIEQTMFEDKLKATDWEATNEEIEEQTARESYRQYLQDNNGKKDDFDQIMAKVLAESQQTYLDELRNKGPSTSYNNNN</sequence>
<organism evidence="10 11">
    <name type="scientific">Ceutorhynchus assimilis</name>
    <name type="common">cabbage seed weevil</name>
    <dbReference type="NCBI Taxonomy" id="467358"/>
    <lineage>
        <taxon>Eukaryota</taxon>
        <taxon>Metazoa</taxon>
        <taxon>Ecdysozoa</taxon>
        <taxon>Arthropoda</taxon>
        <taxon>Hexapoda</taxon>
        <taxon>Insecta</taxon>
        <taxon>Pterygota</taxon>
        <taxon>Neoptera</taxon>
        <taxon>Endopterygota</taxon>
        <taxon>Coleoptera</taxon>
        <taxon>Polyphaga</taxon>
        <taxon>Cucujiformia</taxon>
        <taxon>Curculionidae</taxon>
        <taxon>Ceutorhynchinae</taxon>
        <taxon>Ceutorhynchus</taxon>
    </lineage>
</organism>
<dbReference type="CDD" id="cd22752">
    <property type="entry name" value="OTU_OTUD5-like"/>
    <property type="match status" value="1"/>
</dbReference>
<feature type="compositionally biased region" description="Polar residues" evidence="8">
    <location>
        <begin position="61"/>
        <end position="76"/>
    </location>
</feature>
<keyword evidence="6" id="KW-0378">Hydrolase</keyword>
<dbReference type="InterPro" id="IPR038765">
    <property type="entry name" value="Papain-like_cys_pep_sf"/>
</dbReference>
<evidence type="ECO:0000313" key="11">
    <source>
        <dbReference type="Proteomes" id="UP001152799"/>
    </source>
</evidence>
<protein>
    <recommendedName>
        <fullName evidence="3">ubiquitinyl hydrolase 1</fullName>
        <ecNumber evidence="3">3.4.19.12</ecNumber>
    </recommendedName>
    <alternativeName>
        <fullName evidence="7">Deubiquitinating enzyme A</fullName>
    </alternativeName>
</protein>
<dbReference type="EC" id="3.4.19.12" evidence="3"/>
<reference evidence="10" key="1">
    <citation type="submission" date="2022-01" db="EMBL/GenBank/DDBJ databases">
        <authorList>
            <person name="King R."/>
        </authorList>
    </citation>
    <scope>NUCLEOTIDE SEQUENCE</scope>
</reference>
<gene>
    <name evidence="10" type="ORF">CEUTPL_LOCUS7209</name>
</gene>
<dbReference type="Gene3D" id="3.90.70.80">
    <property type="match status" value="1"/>
</dbReference>
<dbReference type="InterPro" id="IPR003323">
    <property type="entry name" value="OTU_dom"/>
</dbReference>
<dbReference type="EMBL" id="OU892279">
    <property type="protein sequence ID" value="CAG9766633.1"/>
    <property type="molecule type" value="Genomic_DNA"/>
</dbReference>
<dbReference type="PANTHER" id="PTHR12419">
    <property type="entry name" value="OTU DOMAIN CONTAINING PROTEIN"/>
    <property type="match status" value="1"/>
</dbReference>
<evidence type="ECO:0000256" key="3">
    <source>
        <dbReference type="ARBA" id="ARBA00012759"/>
    </source>
</evidence>
<dbReference type="AlphaFoldDB" id="A0A9N9QNJ7"/>
<feature type="compositionally biased region" description="Basic residues" evidence="8">
    <location>
        <begin position="34"/>
        <end position="44"/>
    </location>
</feature>
<dbReference type="Proteomes" id="UP001152799">
    <property type="component" value="Chromosome 3"/>
</dbReference>
<dbReference type="GO" id="GO:0061578">
    <property type="term" value="F:K63-linked deubiquitinase activity"/>
    <property type="evidence" value="ECO:0007669"/>
    <property type="project" value="TreeGrafter"/>
</dbReference>
<dbReference type="Pfam" id="PF02338">
    <property type="entry name" value="OTU"/>
    <property type="match status" value="1"/>
</dbReference>
<dbReference type="GO" id="GO:0006508">
    <property type="term" value="P:proteolysis"/>
    <property type="evidence" value="ECO:0007669"/>
    <property type="project" value="UniProtKB-KW"/>
</dbReference>
<feature type="compositionally biased region" description="Basic and acidic residues" evidence="8">
    <location>
        <begin position="45"/>
        <end position="60"/>
    </location>
</feature>
<keyword evidence="11" id="KW-1185">Reference proteome</keyword>
<evidence type="ECO:0000256" key="8">
    <source>
        <dbReference type="SAM" id="MobiDB-lite"/>
    </source>
</evidence>
<dbReference type="InterPro" id="IPR050704">
    <property type="entry name" value="Peptidase_C85-like"/>
</dbReference>
<keyword evidence="5" id="KW-0833">Ubl conjugation pathway</keyword>
<evidence type="ECO:0000256" key="7">
    <source>
        <dbReference type="ARBA" id="ARBA00033460"/>
    </source>
</evidence>
<keyword evidence="4" id="KW-0645">Protease</keyword>
<evidence type="ECO:0000259" key="9">
    <source>
        <dbReference type="PROSITE" id="PS50802"/>
    </source>
</evidence>
<evidence type="ECO:0000313" key="10">
    <source>
        <dbReference type="EMBL" id="CAG9766633.1"/>
    </source>
</evidence>
<name>A0A9N9QNJ7_9CUCU</name>
<comment type="catalytic activity">
    <reaction evidence="1">
        <text>Thiol-dependent hydrolysis of ester, thioester, amide, peptide and isopeptide bonds formed by the C-terminal Gly of ubiquitin (a 76-residue protein attached to proteins as an intracellular targeting signal).</text>
        <dbReference type="EC" id="3.4.19.12"/>
    </reaction>
</comment>
<evidence type="ECO:0000256" key="4">
    <source>
        <dbReference type="ARBA" id="ARBA00022670"/>
    </source>
</evidence>
<dbReference type="PROSITE" id="PS50802">
    <property type="entry name" value="OTU"/>
    <property type="match status" value="1"/>
</dbReference>
<evidence type="ECO:0000256" key="2">
    <source>
        <dbReference type="ARBA" id="ARBA00010407"/>
    </source>
</evidence>
<feature type="region of interest" description="Disordered" evidence="8">
    <location>
        <begin position="1"/>
        <end position="80"/>
    </location>
</feature>
<comment type="similarity">
    <text evidence="2">Belongs to the peptidase C85 family.</text>
</comment>
<dbReference type="SUPFAM" id="SSF54001">
    <property type="entry name" value="Cysteine proteinases"/>
    <property type="match status" value="1"/>
</dbReference>
<dbReference type="OrthoDB" id="409956at2759"/>
<evidence type="ECO:0000256" key="6">
    <source>
        <dbReference type="ARBA" id="ARBA00022801"/>
    </source>
</evidence>
<dbReference type="FunFam" id="3.90.70.80:FF:000018">
    <property type="entry name" value="OTU domain-containing protein 5-B"/>
    <property type="match status" value="1"/>
</dbReference>
<feature type="domain" description="OTU" evidence="9">
    <location>
        <begin position="108"/>
        <end position="230"/>
    </location>
</feature>
<accession>A0A9N9QNJ7</accession>
<dbReference type="GO" id="GO:0016579">
    <property type="term" value="P:protein deubiquitination"/>
    <property type="evidence" value="ECO:0007669"/>
    <property type="project" value="TreeGrafter"/>
</dbReference>
<feature type="compositionally biased region" description="Polar residues" evidence="8">
    <location>
        <begin position="19"/>
        <end position="33"/>
    </location>
</feature>